<feature type="region of interest" description="Disordered" evidence="1">
    <location>
        <begin position="1"/>
        <end position="20"/>
    </location>
</feature>
<comment type="caution">
    <text evidence="2">The sequence shown here is derived from an EMBL/GenBank/DDBJ whole genome shotgun (WGS) entry which is preliminary data.</text>
</comment>
<sequence length="83" mass="9364">EEEDDKESQEKYQYSNYRVDDEDKHVEEEIVIPSQAGDAIVTPSALDTDHLVIGALIPFRSKRTKSCPPSMNRSVISGPWSLD</sequence>
<evidence type="ECO:0000256" key="1">
    <source>
        <dbReference type="SAM" id="MobiDB-lite"/>
    </source>
</evidence>
<reference evidence="2 3" key="1">
    <citation type="journal article" date="2018" name="Front. Plant Sci.">
        <title>Red Clover (Trifolium pratense) and Zigzag Clover (T. medium) - A Picture of Genomic Similarities and Differences.</title>
        <authorList>
            <person name="Dluhosova J."/>
            <person name="Istvanek J."/>
            <person name="Nedelnik J."/>
            <person name="Repkova J."/>
        </authorList>
    </citation>
    <scope>NUCLEOTIDE SEQUENCE [LARGE SCALE GENOMIC DNA]</scope>
    <source>
        <strain evidence="3">cv. 10/8</strain>
        <tissue evidence="2">Leaf</tissue>
    </source>
</reference>
<keyword evidence="3" id="KW-1185">Reference proteome</keyword>
<proteinExistence type="predicted"/>
<evidence type="ECO:0000313" key="3">
    <source>
        <dbReference type="Proteomes" id="UP000265520"/>
    </source>
</evidence>
<accession>A0A392RR74</accession>
<evidence type="ECO:0000313" key="2">
    <source>
        <dbReference type="EMBL" id="MCI39148.1"/>
    </source>
</evidence>
<dbReference type="EMBL" id="LXQA010264161">
    <property type="protein sequence ID" value="MCI39148.1"/>
    <property type="molecule type" value="Genomic_DNA"/>
</dbReference>
<name>A0A392RR74_9FABA</name>
<feature type="non-terminal residue" evidence="2">
    <location>
        <position position="1"/>
    </location>
</feature>
<organism evidence="2 3">
    <name type="scientific">Trifolium medium</name>
    <dbReference type="NCBI Taxonomy" id="97028"/>
    <lineage>
        <taxon>Eukaryota</taxon>
        <taxon>Viridiplantae</taxon>
        <taxon>Streptophyta</taxon>
        <taxon>Embryophyta</taxon>
        <taxon>Tracheophyta</taxon>
        <taxon>Spermatophyta</taxon>
        <taxon>Magnoliopsida</taxon>
        <taxon>eudicotyledons</taxon>
        <taxon>Gunneridae</taxon>
        <taxon>Pentapetalae</taxon>
        <taxon>rosids</taxon>
        <taxon>fabids</taxon>
        <taxon>Fabales</taxon>
        <taxon>Fabaceae</taxon>
        <taxon>Papilionoideae</taxon>
        <taxon>50 kb inversion clade</taxon>
        <taxon>NPAAA clade</taxon>
        <taxon>Hologalegina</taxon>
        <taxon>IRL clade</taxon>
        <taxon>Trifolieae</taxon>
        <taxon>Trifolium</taxon>
    </lineage>
</organism>
<dbReference type="Proteomes" id="UP000265520">
    <property type="component" value="Unassembled WGS sequence"/>
</dbReference>
<protein>
    <submittedName>
        <fullName evidence="2">Uncharacterized protein</fullName>
    </submittedName>
</protein>
<dbReference type="AlphaFoldDB" id="A0A392RR74"/>